<evidence type="ECO:0000256" key="1">
    <source>
        <dbReference type="SAM" id="MobiDB-lite"/>
    </source>
</evidence>
<protein>
    <submittedName>
        <fullName evidence="2">Uncharacterized protein</fullName>
    </submittedName>
</protein>
<feature type="compositionally biased region" description="Basic and acidic residues" evidence="1">
    <location>
        <begin position="12"/>
        <end position="23"/>
    </location>
</feature>
<reference evidence="2" key="2">
    <citation type="journal article" date="2015" name="Fish Shellfish Immunol.">
        <title>Early steps in the European eel (Anguilla anguilla)-Vibrio vulnificus interaction in the gills: Role of the RtxA13 toxin.</title>
        <authorList>
            <person name="Callol A."/>
            <person name="Pajuelo D."/>
            <person name="Ebbesson L."/>
            <person name="Teles M."/>
            <person name="MacKenzie S."/>
            <person name="Amaro C."/>
        </authorList>
    </citation>
    <scope>NUCLEOTIDE SEQUENCE</scope>
</reference>
<name>A0A0E9WHZ1_ANGAN</name>
<accession>A0A0E9WHZ1</accession>
<evidence type="ECO:0000313" key="2">
    <source>
        <dbReference type="EMBL" id="JAH89205.1"/>
    </source>
</evidence>
<dbReference type="AlphaFoldDB" id="A0A0E9WHZ1"/>
<feature type="region of interest" description="Disordered" evidence="1">
    <location>
        <begin position="1"/>
        <end position="23"/>
    </location>
</feature>
<sequence length="68" mass="7660">MVNSSSNTTGSGKHEEQKTKQRTEKAWCLCNCMEITQKQTCRLVLRMTQAEGTNCSSSYFNQGMCSEN</sequence>
<organism evidence="2">
    <name type="scientific">Anguilla anguilla</name>
    <name type="common">European freshwater eel</name>
    <name type="synonym">Muraena anguilla</name>
    <dbReference type="NCBI Taxonomy" id="7936"/>
    <lineage>
        <taxon>Eukaryota</taxon>
        <taxon>Metazoa</taxon>
        <taxon>Chordata</taxon>
        <taxon>Craniata</taxon>
        <taxon>Vertebrata</taxon>
        <taxon>Euteleostomi</taxon>
        <taxon>Actinopterygii</taxon>
        <taxon>Neopterygii</taxon>
        <taxon>Teleostei</taxon>
        <taxon>Anguilliformes</taxon>
        <taxon>Anguillidae</taxon>
        <taxon>Anguilla</taxon>
    </lineage>
</organism>
<proteinExistence type="predicted"/>
<feature type="compositionally biased region" description="Polar residues" evidence="1">
    <location>
        <begin position="1"/>
        <end position="11"/>
    </location>
</feature>
<dbReference type="EMBL" id="GBXM01019372">
    <property type="protein sequence ID" value="JAH89205.1"/>
    <property type="molecule type" value="Transcribed_RNA"/>
</dbReference>
<reference evidence="2" key="1">
    <citation type="submission" date="2014-11" db="EMBL/GenBank/DDBJ databases">
        <authorList>
            <person name="Amaro Gonzalez C."/>
        </authorList>
    </citation>
    <scope>NUCLEOTIDE SEQUENCE</scope>
</reference>